<reference evidence="1" key="2">
    <citation type="journal article" date="2015" name="Fish Shellfish Immunol.">
        <title>Early steps in the European eel (Anguilla anguilla)-Vibrio vulnificus interaction in the gills: Role of the RtxA13 toxin.</title>
        <authorList>
            <person name="Callol A."/>
            <person name="Pajuelo D."/>
            <person name="Ebbesson L."/>
            <person name="Teles M."/>
            <person name="MacKenzie S."/>
            <person name="Amaro C."/>
        </authorList>
    </citation>
    <scope>NUCLEOTIDE SEQUENCE</scope>
</reference>
<protein>
    <submittedName>
        <fullName evidence="1">Uncharacterized protein</fullName>
    </submittedName>
</protein>
<reference evidence="1" key="1">
    <citation type="submission" date="2014-11" db="EMBL/GenBank/DDBJ databases">
        <authorList>
            <person name="Amaro Gonzalez C."/>
        </authorList>
    </citation>
    <scope>NUCLEOTIDE SEQUENCE</scope>
</reference>
<evidence type="ECO:0000313" key="1">
    <source>
        <dbReference type="EMBL" id="JAH23932.1"/>
    </source>
</evidence>
<name>A0A0E9R591_ANGAN</name>
<accession>A0A0E9R591</accession>
<sequence length="16" mass="1882">MQCSPFPQIFHYITGI</sequence>
<dbReference type="AlphaFoldDB" id="A0A0E9R591"/>
<proteinExistence type="predicted"/>
<organism evidence="1">
    <name type="scientific">Anguilla anguilla</name>
    <name type="common">European freshwater eel</name>
    <name type="synonym">Muraena anguilla</name>
    <dbReference type="NCBI Taxonomy" id="7936"/>
    <lineage>
        <taxon>Eukaryota</taxon>
        <taxon>Metazoa</taxon>
        <taxon>Chordata</taxon>
        <taxon>Craniata</taxon>
        <taxon>Vertebrata</taxon>
        <taxon>Euteleostomi</taxon>
        <taxon>Actinopterygii</taxon>
        <taxon>Neopterygii</taxon>
        <taxon>Teleostei</taxon>
        <taxon>Anguilliformes</taxon>
        <taxon>Anguillidae</taxon>
        <taxon>Anguilla</taxon>
    </lineage>
</organism>
<dbReference type="EMBL" id="GBXM01084645">
    <property type="protein sequence ID" value="JAH23932.1"/>
    <property type="molecule type" value="Transcribed_RNA"/>
</dbReference>